<proteinExistence type="predicted"/>
<protein>
    <submittedName>
        <fullName evidence="2">Acetyltransferase, GNAT family protein</fullName>
    </submittedName>
</protein>
<comment type="caution">
    <text evidence="2">The sequence shown here is derived from an EMBL/GenBank/DDBJ whole genome shotgun (WGS) entry which is preliminary data.</text>
</comment>
<dbReference type="Pfam" id="PF18014">
    <property type="entry name" value="Acetyltransf_18"/>
    <property type="match status" value="1"/>
</dbReference>
<dbReference type="Gene3D" id="3.40.630.90">
    <property type="match status" value="1"/>
</dbReference>
<name>Q0EWZ5_9PROT</name>
<dbReference type="STRING" id="314344.AL013_07185"/>
<dbReference type="InParanoid" id="Q0EWZ5"/>
<dbReference type="InterPro" id="IPR016181">
    <property type="entry name" value="Acyl_CoA_acyltransferase"/>
</dbReference>
<keyword evidence="3" id="KW-1185">Reference proteome</keyword>
<reference evidence="2 3" key="1">
    <citation type="submission" date="2006-09" db="EMBL/GenBank/DDBJ databases">
        <authorList>
            <person name="Emerson D."/>
            <person name="Ferriera S."/>
            <person name="Johnson J."/>
            <person name="Kravitz S."/>
            <person name="Halpern A."/>
            <person name="Remington K."/>
            <person name="Beeson K."/>
            <person name="Tran B."/>
            <person name="Rogers Y.-H."/>
            <person name="Friedman R."/>
            <person name="Venter J.C."/>
        </authorList>
    </citation>
    <scope>NUCLEOTIDE SEQUENCE [LARGE SCALE GENOMIC DNA]</scope>
    <source>
        <strain evidence="2 3">PV-1</strain>
    </source>
</reference>
<dbReference type="CDD" id="cd04301">
    <property type="entry name" value="NAT_SF"/>
    <property type="match status" value="1"/>
</dbReference>
<feature type="domain" description="N-acetyltransferase" evidence="1">
    <location>
        <begin position="135"/>
        <end position="269"/>
    </location>
</feature>
<dbReference type="Gene3D" id="3.40.630.30">
    <property type="match status" value="1"/>
</dbReference>
<dbReference type="HOGENOM" id="CLU_054109_0_0_0"/>
<dbReference type="GO" id="GO:0016747">
    <property type="term" value="F:acyltransferase activity, transferring groups other than amino-acyl groups"/>
    <property type="evidence" value="ECO:0007669"/>
    <property type="project" value="InterPro"/>
</dbReference>
<evidence type="ECO:0000313" key="3">
    <source>
        <dbReference type="Proteomes" id="UP000005297"/>
    </source>
</evidence>
<accession>Q0EWZ5</accession>
<dbReference type="InterPro" id="IPR052729">
    <property type="entry name" value="Acyl/Acetyltrans_Enzymes"/>
</dbReference>
<keyword evidence="2" id="KW-0808">Transferase</keyword>
<sequence>MLREELDLALNWAAAEGWNPGLDDAVPFYEADPQGFLIGLLDDQPAAMISAVTYGTSFAFMGFYIVRPEYRGRGYGWQIWQAAIARLANRNIGLDGVPDQQDNYRKSGFILAHRNIRYQWSGHPLPPQAPLPGGASLIPLDGAALSSLKRYDRAFFADDRTQFLHSWIVQPHCTAIAVQQGEELLGYGVIRRCRDGAKIGPLFADTPEIAASLFSALCSHSDEPVFLDVPECNTAAMALAERHGMHRVFETARMYTQQAPEISLERTYGITSFELG</sequence>
<gene>
    <name evidence="2" type="ORF">SPV1_10029</name>
</gene>
<feature type="domain" description="N-acetyltransferase" evidence="1">
    <location>
        <begin position="1"/>
        <end position="132"/>
    </location>
</feature>
<dbReference type="SUPFAM" id="SSF55729">
    <property type="entry name" value="Acyl-CoA N-acyltransferases (Nat)"/>
    <property type="match status" value="1"/>
</dbReference>
<evidence type="ECO:0000259" key="1">
    <source>
        <dbReference type="PROSITE" id="PS51186"/>
    </source>
</evidence>
<evidence type="ECO:0000313" key="2">
    <source>
        <dbReference type="EMBL" id="EAU53762.1"/>
    </source>
</evidence>
<dbReference type="eggNOG" id="COG0454">
    <property type="taxonomic scope" value="Bacteria"/>
</dbReference>
<dbReference type="InterPro" id="IPR041496">
    <property type="entry name" value="YitH/HolE_GNAT"/>
</dbReference>
<dbReference type="EMBL" id="AATS01000017">
    <property type="protein sequence ID" value="EAU53762.1"/>
    <property type="molecule type" value="Genomic_DNA"/>
</dbReference>
<dbReference type="AlphaFoldDB" id="Q0EWZ5"/>
<dbReference type="PANTHER" id="PTHR47237">
    <property type="entry name" value="SLL0310 PROTEIN"/>
    <property type="match status" value="1"/>
</dbReference>
<dbReference type="InterPro" id="IPR000182">
    <property type="entry name" value="GNAT_dom"/>
</dbReference>
<dbReference type="PANTHER" id="PTHR47237:SF1">
    <property type="entry name" value="SLL0310 PROTEIN"/>
    <property type="match status" value="1"/>
</dbReference>
<dbReference type="RefSeq" id="WP_009849525.1">
    <property type="nucleotide sequence ID" value="NZ_DS022294.1"/>
</dbReference>
<dbReference type="Pfam" id="PF00583">
    <property type="entry name" value="Acetyltransf_1"/>
    <property type="match status" value="1"/>
</dbReference>
<dbReference type="OrthoDB" id="20916at2"/>
<organism evidence="2 3">
    <name type="scientific">Mariprofundus ferrooxydans PV-1</name>
    <dbReference type="NCBI Taxonomy" id="314345"/>
    <lineage>
        <taxon>Bacteria</taxon>
        <taxon>Pseudomonadati</taxon>
        <taxon>Pseudomonadota</taxon>
        <taxon>Candidatius Mariprofundia</taxon>
        <taxon>Mariprofundales</taxon>
        <taxon>Mariprofundaceae</taxon>
        <taxon>Mariprofundus</taxon>
    </lineage>
</organism>
<dbReference type="Proteomes" id="UP000005297">
    <property type="component" value="Unassembled WGS sequence"/>
</dbReference>
<dbReference type="PROSITE" id="PS51186">
    <property type="entry name" value="GNAT"/>
    <property type="match status" value="2"/>
</dbReference>